<feature type="domain" description="Acyl-CoA dehydrogenase/oxidase C-terminal" evidence="11">
    <location>
        <begin position="242"/>
        <end position="387"/>
    </location>
</feature>
<evidence type="ECO:0000313" key="15">
    <source>
        <dbReference type="Proteomes" id="UP000186806"/>
    </source>
</evidence>
<dbReference type="GO" id="GO:0050660">
    <property type="term" value="F:flavin adenine dinucleotide binding"/>
    <property type="evidence" value="ECO:0007669"/>
    <property type="project" value="InterPro"/>
</dbReference>
<dbReference type="Gene3D" id="1.20.140.10">
    <property type="entry name" value="Butyryl-CoA Dehydrogenase, subunit A, domain 3"/>
    <property type="match status" value="1"/>
</dbReference>
<evidence type="ECO:0000259" key="12">
    <source>
        <dbReference type="Pfam" id="PF02770"/>
    </source>
</evidence>
<organism evidence="14 15">
    <name type="scientific">Chromohalobacter japonicus</name>
    <dbReference type="NCBI Taxonomy" id="223900"/>
    <lineage>
        <taxon>Bacteria</taxon>
        <taxon>Pseudomonadati</taxon>
        <taxon>Pseudomonadota</taxon>
        <taxon>Gammaproteobacteria</taxon>
        <taxon>Oceanospirillales</taxon>
        <taxon>Halomonadaceae</taxon>
        <taxon>Chromohalobacter</taxon>
    </lineage>
</organism>
<comment type="catalytic activity">
    <reaction evidence="6">
        <text>3-sulfinopropanoyl-CoA + H2O = propanoyl-CoA + sulfite + H(+)</text>
        <dbReference type="Rhea" id="RHEA:41624"/>
        <dbReference type="ChEBI" id="CHEBI:15377"/>
        <dbReference type="ChEBI" id="CHEBI:15378"/>
        <dbReference type="ChEBI" id="CHEBI:17359"/>
        <dbReference type="ChEBI" id="CHEBI:57392"/>
        <dbReference type="ChEBI" id="CHEBI:78349"/>
        <dbReference type="EC" id="3.13.1.4"/>
    </reaction>
    <physiologicalReaction direction="left-to-right" evidence="6">
        <dbReference type="Rhea" id="RHEA:41625"/>
    </physiologicalReaction>
</comment>
<feature type="domain" description="Acyl-CoA oxidase/dehydrogenase middle" evidence="12">
    <location>
        <begin position="134"/>
        <end position="229"/>
    </location>
</feature>
<dbReference type="Proteomes" id="UP000186806">
    <property type="component" value="Unassembled WGS sequence"/>
</dbReference>
<keyword evidence="3 10" id="KW-0285">Flavoprotein</keyword>
<evidence type="ECO:0000256" key="9">
    <source>
        <dbReference type="ARBA" id="ARBA00075603"/>
    </source>
</evidence>
<comment type="caution">
    <text evidence="14">The sequence shown here is derived from an EMBL/GenBank/DDBJ whole genome shotgun (WGS) entry which is preliminary data.</text>
</comment>
<proteinExistence type="inferred from homology"/>
<evidence type="ECO:0000256" key="6">
    <source>
        <dbReference type="ARBA" id="ARBA00052938"/>
    </source>
</evidence>
<evidence type="ECO:0000259" key="13">
    <source>
        <dbReference type="Pfam" id="PF02771"/>
    </source>
</evidence>
<protein>
    <recommendedName>
        <fullName evidence="8">3-sulfinopropanoyl-CoA desulfinase</fullName>
        <ecNumber evidence="7">3.13.1.4</ecNumber>
    </recommendedName>
    <alternativeName>
        <fullName evidence="9">3-sulfinopropionyl coenzyme A desulfinase</fullName>
    </alternativeName>
</protein>
<evidence type="ECO:0000256" key="10">
    <source>
        <dbReference type="RuleBase" id="RU362125"/>
    </source>
</evidence>
<comment type="cofactor">
    <cofactor evidence="1 10">
        <name>FAD</name>
        <dbReference type="ChEBI" id="CHEBI:57692"/>
    </cofactor>
</comment>
<dbReference type="InterPro" id="IPR046373">
    <property type="entry name" value="Acyl-CoA_Oxase/DH_mid-dom_sf"/>
</dbReference>
<name>A0A1Q8TFB1_9GAMM</name>
<dbReference type="PANTHER" id="PTHR43884:SF12">
    <property type="entry name" value="ISOVALERYL-COA DEHYDROGENASE, MITOCHONDRIAL-RELATED"/>
    <property type="match status" value="1"/>
</dbReference>
<dbReference type="InterPro" id="IPR037069">
    <property type="entry name" value="AcylCoA_DH/ox_N_sf"/>
</dbReference>
<keyword evidence="15" id="KW-1185">Reference proteome</keyword>
<evidence type="ECO:0000256" key="8">
    <source>
        <dbReference type="ARBA" id="ARBA00068311"/>
    </source>
</evidence>
<evidence type="ECO:0000259" key="11">
    <source>
        <dbReference type="Pfam" id="PF00441"/>
    </source>
</evidence>
<evidence type="ECO:0000256" key="3">
    <source>
        <dbReference type="ARBA" id="ARBA00022630"/>
    </source>
</evidence>
<dbReference type="Pfam" id="PF02770">
    <property type="entry name" value="Acyl-CoA_dh_M"/>
    <property type="match status" value="1"/>
</dbReference>
<dbReference type="Gene3D" id="1.10.540.10">
    <property type="entry name" value="Acyl-CoA dehydrogenase/oxidase, N-terminal domain"/>
    <property type="match status" value="1"/>
</dbReference>
<gene>
    <name evidence="14" type="ORF">BTW10_02560</name>
</gene>
<sequence>MLSSHVHVNHRDLIPYLNDTQFEFRDSVNRFLENHANPEYIRECDENKAFPKQLIDAVAEQGWFAVSLPEEYGGIGGHMDMIAMLEILGYHSVALSRYWNMNVNMIGGAIALFASEDIKQMTLPGLAEGKTFFAFALSENGSGSDAASLKTKGRIEGEELVINGTKNWITGALQADYILTACRTQVGESKHDGISLVLIPADTPGVSISPIDMLGGHAIRTCEVNLVDVRVPKTYLVGDLHQGWKQVMSVLSKERIALGAMCVGAAQAAYDLSANYAMDRHQFGRSITKFQAVSHKLVDMQTSIEASRLLVFRAAKLLEEGIPCSREASQAKYFASDTYMKVATDGLQVMGANGYCTEYAMERHFREAKLFQIFGGTNEIQRNIIAGDLFSGA</sequence>
<evidence type="ECO:0000313" key="14">
    <source>
        <dbReference type="EMBL" id="OLO12377.1"/>
    </source>
</evidence>
<evidence type="ECO:0000256" key="7">
    <source>
        <dbReference type="ARBA" id="ARBA00066461"/>
    </source>
</evidence>
<dbReference type="InterPro" id="IPR006091">
    <property type="entry name" value="Acyl-CoA_Oxase/DH_mid-dom"/>
</dbReference>
<evidence type="ECO:0000256" key="4">
    <source>
        <dbReference type="ARBA" id="ARBA00022827"/>
    </source>
</evidence>
<dbReference type="InterPro" id="IPR006089">
    <property type="entry name" value="Acyl-CoA_DH_CS"/>
</dbReference>
<dbReference type="EMBL" id="MSDQ01000006">
    <property type="protein sequence ID" value="OLO12377.1"/>
    <property type="molecule type" value="Genomic_DNA"/>
</dbReference>
<dbReference type="AlphaFoldDB" id="A0A1Q8TFB1"/>
<keyword evidence="5 10" id="KW-0560">Oxidoreductase</keyword>
<feature type="domain" description="Acyl-CoA dehydrogenase/oxidase N-terminal" evidence="13">
    <location>
        <begin position="19"/>
        <end position="130"/>
    </location>
</feature>
<dbReference type="EC" id="3.13.1.4" evidence="7"/>
<dbReference type="SUPFAM" id="SSF56645">
    <property type="entry name" value="Acyl-CoA dehydrogenase NM domain-like"/>
    <property type="match status" value="1"/>
</dbReference>
<dbReference type="PIRSF" id="PIRSF016578">
    <property type="entry name" value="HsaA"/>
    <property type="match status" value="1"/>
</dbReference>
<dbReference type="PANTHER" id="PTHR43884">
    <property type="entry name" value="ACYL-COA DEHYDROGENASE"/>
    <property type="match status" value="1"/>
</dbReference>
<evidence type="ECO:0000256" key="5">
    <source>
        <dbReference type="ARBA" id="ARBA00023002"/>
    </source>
</evidence>
<dbReference type="FunFam" id="2.40.110.10:FF:000002">
    <property type="entry name" value="Acyl-CoA dehydrogenase fadE12"/>
    <property type="match status" value="1"/>
</dbReference>
<dbReference type="Pfam" id="PF02771">
    <property type="entry name" value="Acyl-CoA_dh_N"/>
    <property type="match status" value="1"/>
</dbReference>
<dbReference type="InterPro" id="IPR009100">
    <property type="entry name" value="AcylCoA_DH/oxidase_NM_dom_sf"/>
</dbReference>
<reference evidence="14 15" key="1">
    <citation type="submission" date="2016-12" db="EMBL/GenBank/DDBJ databases">
        <title>Draft genome sequences of strains Salinicola socius SMB35, Salinicola sp. MH3R3-1 and Chromohalobacter sp. SMB17 from the Verkhnekamsk potash mining region of Russia.</title>
        <authorList>
            <person name="Mavrodi D.V."/>
            <person name="Olsson B.E."/>
            <person name="Korsakova E.S."/>
            <person name="Pyankova A."/>
            <person name="Mavrodi O.V."/>
            <person name="Plotnikova E.G."/>
        </authorList>
    </citation>
    <scope>NUCLEOTIDE SEQUENCE [LARGE SCALE GENOMIC DNA]</scope>
    <source>
        <strain evidence="14 15">SMB17</strain>
    </source>
</reference>
<dbReference type="InterPro" id="IPR009075">
    <property type="entry name" value="AcylCo_DH/oxidase_C"/>
</dbReference>
<dbReference type="FunFam" id="1.20.140.10:FF:000004">
    <property type="entry name" value="Acyl-CoA dehydrogenase FadE25"/>
    <property type="match status" value="1"/>
</dbReference>
<comment type="similarity">
    <text evidence="2 10">Belongs to the acyl-CoA dehydrogenase family.</text>
</comment>
<dbReference type="InterPro" id="IPR036250">
    <property type="entry name" value="AcylCo_DH-like_C"/>
</dbReference>
<dbReference type="SUPFAM" id="SSF47203">
    <property type="entry name" value="Acyl-CoA dehydrogenase C-terminal domain-like"/>
    <property type="match status" value="1"/>
</dbReference>
<evidence type="ECO:0000256" key="2">
    <source>
        <dbReference type="ARBA" id="ARBA00009347"/>
    </source>
</evidence>
<accession>A0A1Q8TFB1</accession>
<dbReference type="RefSeq" id="WP_075368026.1">
    <property type="nucleotide sequence ID" value="NZ_MSDQ01000006.1"/>
</dbReference>
<dbReference type="InterPro" id="IPR013786">
    <property type="entry name" value="AcylCoA_DH/ox_N"/>
</dbReference>
<keyword evidence="4 10" id="KW-0274">FAD</keyword>
<evidence type="ECO:0000256" key="1">
    <source>
        <dbReference type="ARBA" id="ARBA00001974"/>
    </source>
</evidence>
<dbReference type="Pfam" id="PF00441">
    <property type="entry name" value="Acyl-CoA_dh_1"/>
    <property type="match status" value="1"/>
</dbReference>
<dbReference type="Gene3D" id="2.40.110.10">
    <property type="entry name" value="Butyryl-CoA Dehydrogenase, subunit A, domain 2"/>
    <property type="match status" value="1"/>
</dbReference>
<dbReference type="PROSITE" id="PS00072">
    <property type="entry name" value="ACYL_COA_DH_1"/>
    <property type="match status" value="1"/>
</dbReference>
<dbReference type="GO" id="GO:0003995">
    <property type="term" value="F:acyl-CoA dehydrogenase activity"/>
    <property type="evidence" value="ECO:0007669"/>
    <property type="project" value="InterPro"/>
</dbReference>